<organism evidence="9 10">
    <name type="scientific">Laticauda laticaudata</name>
    <name type="common">Blue-ringed sea krait</name>
    <name type="synonym">Blue-lipped sea krait</name>
    <dbReference type="NCBI Taxonomy" id="8630"/>
    <lineage>
        <taxon>Eukaryota</taxon>
        <taxon>Metazoa</taxon>
        <taxon>Chordata</taxon>
        <taxon>Craniata</taxon>
        <taxon>Vertebrata</taxon>
        <taxon>Euteleostomi</taxon>
        <taxon>Lepidosauria</taxon>
        <taxon>Squamata</taxon>
        <taxon>Bifurcata</taxon>
        <taxon>Unidentata</taxon>
        <taxon>Episquamata</taxon>
        <taxon>Toxicofera</taxon>
        <taxon>Serpentes</taxon>
        <taxon>Colubroidea</taxon>
        <taxon>Elapidae</taxon>
        <taxon>Laticaudinae</taxon>
        <taxon>Laticauda</taxon>
    </lineage>
</organism>
<dbReference type="InterPro" id="IPR003927">
    <property type="entry name" value="Claudin16"/>
</dbReference>
<evidence type="ECO:0000256" key="5">
    <source>
        <dbReference type="ARBA" id="ARBA00022949"/>
    </source>
</evidence>
<sequence length="245" mass="26373">GRKEGRKEGKKDTRIFILVSFSPAKMAAALQLVCFFVALLSTLFLGAATWSDCWIVNADDSLEVSHKCQGLWRKCVTNVQDGIKTCDQYDSILAEHPMKIVVTRALLITSDLLSGCALVLLVGGLDCIKGFLDEPQMKRKMHSAAGLALGTGGLLGLVGSLWYAINAYMERAAHVPLNVFLDVHQDFGWSCWLGLIGSAGNLAACILLSCCLHCSSPADLGRKSRGAPAALQRSTPKMYAVASRV</sequence>
<dbReference type="InterPro" id="IPR017974">
    <property type="entry name" value="Claudin_CS"/>
</dbReference>
<accession>A0A8C5RZU1</accession>
<evidence type="ECO:0000256" key="2">
    <source>
        <dbReference type="ARBA" id="ARBA00022427"/>
    </source>
</evidence>
<evidence type="ECO:0000256" key="4">
    <source>
        <dbReference type="ARBA" id="ARBA00022692"/>
    </source>
</evidence>
<evidence type="ECO:0000256" key="3">
    <source>
        <dbReference type="ARBA" id="ARBA00022475"/>
    </source>
</evidence>
<dbReference type="Proteomes" id="UP000694406">
    <property type="component" value="Unplaced"/>
</dbReference>
<feature type="transmembrane region" description="Helical" evidence="8">
    <location>
        <begin position="187"/>
        <end position="215"/>
    </location>
</feature>
<dbReference type="PANTHER" id="PTHR12002">
    <property type="entry name" value="CLAUDIN"/>
    <property type="match status" value="1"/>
</dbReference>
<dbReference type="PRINTS" id="PR01077">
    <property type="entry name" value="CLAUDIN"/>
</dbReference>
<evidence type="ECO:0000256" key="7">
    <source>
        <dbReference type="ARBA" id="ARBA00023136"/>
    </source>
</evidence>
<name>A0A8C5RZU1_LATLA</name>
<keyword evidence="4 8" id="KW-0812">Transmembrane</keyword>
<comment type="function">
    <text evidence="8">Claudins function as major constituents of the tight junction complexes that regulate the permeability of epithelia.</text>
</comment>
<comment type="subcellular location">
    <subcellularLocation>
        <location evidence="8">Cell junction</location>
        <location evidence="8">Tight junction</location>
    </subcellularLocation>
    <subcellularLocation>
        <location evidence="8">Cell membrane</location>
        <topology evidence="8">Multi-pass membrane protein</topology>
    </subcellularLocation>
</comment>
<keyword evidence="5 8" id="KW-0965">Cell junction</keyword>
<dbReference type="GO" id="GO:0005198">
    <property type="term" value="F:structural molecule activity"/>
    <property type="evidence" value="ECO:0007669"/>
    <property type="project" value="InterPro"/>
</dbReference>
<feature type="transmembrane region" description="Helical" evidence="8">
    <location>
        <begin position="28"/>
        <end position="50"/>
    </location>
</feature>
<keyword evidence="2 8" id="KW-0796">Tight junction</keyword>
<dbReference type="PROSITE" id="PS01346">
    <property type="entry name" value="CLAUDIN"/>
    <property type="match status" value="1"/>
</dbReference>
<dbReference type="Ensembl" id="ENSLLTT00000009005.1">
    <property type="protein sequence ID" value="ENSLLTP00000008677.1"/>
    <property type="gene ID" value="ENSLLTG00000006586.1"/>
</dbReference>
<comment type="similarity">
    <text evidence="1 8">Belongs to the claudin family.</text>
</comment>
<evidence type="ECO:0000256" key="6">
    <source>
        <dbReference type="ARBA" id="ARBA00022989"/>
    </source>
</evidence>
<keyword evidence="3 8" id="KW-1003">Cell membrane</keyword>
<feature type="transmembrane region" description="Helical" evidence="8">
    <location>
        <begin position="144"/>
        <end position="165"/>
    </location>
</feature>
<reference evidence="9" key="2">
    <citation type="submission" date="2025-09" db="UniProtKB">
        <authorList>
            <consortium name="Ensembl"/>
        </authorList>
    </citation>
    <scope>IDENTIFICATION</scope>
</reference>
<reference evidence="9" key="1">
    <citation type="submission" date="2025-08" db="UniProtKB">
        <authorList>
            <consortium name="Ensembl"/>
        </authorList>
    </citation>
    <scope>IDENTIFICATION</scope>
</reference>
<keyword evidence="10" id="KW-1185">Reference proteome</keyword>
<dbReference type="AlphaFoldDB" id="A0A8C5RZU1"/>
<keyword evidence="6 8" id="KW-1133">Transmembrane helix</keyword>
<proteinExistence type="inferred from homology"/>
<comment type="caution">
    <text evidence="8">Lacks conserved residue(s) required for the propagation of feature annotation.</text>
</comment>
<evidence type="ECO:0000313" key="10">
    <source>
        <dbReference type="Proteomes" id="UP000694406"/>
    </source>
</evidence>
<dbReference type="Pfam" id="PF00822">
    <property type="entry name" value="PMP22_Claudin"/>
    <property type="match status" value="1"/>
</dbReference>
<evidence type="ECO:0000256" key="8">
    <source>
        <dbReference type="RuleBase" id="RU060637"/>
    </source>
</evidence>
<evidence type="ECO:0000313" key="9">
    <source>
        <dbReference type="Ensembl" id="ENSLLTP00000008677.1"/>
    </source>
</evidence>
<dbReference type="PRINTS" id="PR01447">
    <property type="entry name" value="CLAUDIN16"/>
</dbReference>
<dbReference type="GO" id="GO:0005886">
    <property type="term" value="C:plasma membrane"/>
    <property type="evidence" value="ECO:0007669"/>
    <property type="project" value="UniProtKB-SubCell"/>
</dbReference>
<protein>
    <recommendedName>
        <fullName evidence="8">Claudin</fullName>
    </recommendedName>
</protein>
<keyword evidence="7 8" id="KW-0472">Membrane</keyword>
<dbReference type="GO" id="GO:0005923">
    <property type="term" value="C:bicellular tight junction"/>
    <property type="evidence" value="ECO:0007669"/>
    <property type="project" value="UniProtKB-SubCell"/>
</dbReference>
<dbReference type="GeneTree" id="ENSGT00940000165186"/>
<dbReference type="Gene3D" id="1.20.140.150">
    <property type="match status" value="1"/>
</dbReference>
<dbReference type="InterPro" id="IPR006187">
    <property type="entry name" value="Claudin"/>
</dbReference>
<dbReference type="InterPro" id="IPR004031">
    <property type="entry name" value="PMP22/EMP/MP20/Claudin"/>
</dbReference>
<evidence type="ECO:0000256" key="1">
    <source>
        <dbReference type="ARBA" id="ARBA00008295"/>
    </source>
</evidence>